<dbReference type="NCBIfam" id="TIGR04183">
    <property type="entry name" value="Por_Secre_tail"/>
    <property type="match status" value="1"/>
</dbReference>
<comment type="caution">
    <text evidence="3">The sequence shown here is derived from an EMBL/GenBank/DDBJ whole genome shotgun (WGS) entry which is preliminary data.</text>
</comment>
<dbReference type="InterPro" id="IPR026444">
    <property type="entry name" value="Secre_tail"/>
</dbReference>
<evidence type="ECO:0000256" key="1">
    <source>
        <dbReference type="SAM" id="SignalP"/>
    </source>
</evidence>
<name>A0A2S7SU26_9BACT</name>
<sequence length="297" mass="31282">MKKVIFLFAAVTATMTAIAQIPNAGFETWTNTGGYNVPTGWDNLNATTNAASVYTCTKGTPGMMGASYLQLTSKTVTGVGVAPGVAVSGLIDVANYAPKSGFPNTTRPVSLTGSWQYMAYGSDAGSVTILLSKWNMTTMMRDTIAYATQPLAGMVMSWASFTIPLTYQSPKFPDSAMIILSASGATPVNNSYLYVDDLAFTGTVPSGIASVNNSLNDVKLYPNPATGDFTVIFETTTSSNITIQVCDITGKIVAASTPKTTAGNNTYSFNTTSFSKGLYLVTLISDAGKHTEKLVIE</sequence>
<feature type="domain" description="Secretion system C-terminal sorting" evidence="2">
    <location>
        <begin position="220"/>
        <end position="296"/>
    </location>
</feature>
<dbReference type="RefSeq" id="WP_105040035.1">
    <property type="nucleotide sequence ID" value="NZ_PPSL01000004.1"/>
</dbReference>
<dbReference type="AlphaFoldDB" id="A0A2S7SU26"/>
<accession>A0A2S7SU26</accession>
<dbReference type="Proteomes" id="UP000239872">
    <property type="component" value="Unassembled WGS sequence"/>
</dbReference>
<gene>
    <name evidence="3" type="ORF">CJD36_015110</name>
</gene>
<dbReference type="Pfam" id="PF18962">
    <property type="entry name" value="Por_Secre_tail"/>
    <property type="match status" value="1"/>
</dbReference>
<organism evidence="3 4">
    <name type="scientific">Flavipsychrobacter stenotrophus</name>
    <dbReference type="NCBI Taxonomy" id="2077091"/>
    <lineage>
        <taxon>Bacteria</taxon>
        <taxon>Pseudomonadati</taxon>
        <taxon>Bacteroidota</taxon>
        <taxon>Chitinophagia</taxon>
        <taxon>Chitinophagales</taxon>
        <taxon>Chitinophagaceae</taxon>
        <taxon>Flavipsychrobacter</taxon>
    </lineage>
</organism>
<keyword evidence="4" id="KW-1185">Reference proteome</keyword>
<dbReference type="Gene3D" id="2.60.120.890">
    <property type="entry name" value="BT2081, beta-jelly-roll domain"/>
    <property type="match status" value="1"/>
</dbReference>
<dbReference type="EMBL" id="PPSL01000004">
    <property type="protein sequence ID" value="PQJ10026.1"/>
    <property type="molecule type" value="Genomic_DNA"/>
</dbReference>
<evidence type="ECO:0000313" key="3">
    <source>
        <dbReference type="EMBL" id="PQJ10026.1"/>
    </source>
</evidence>
<feature type="chain" id="PRO_5015635317" description="Secretion system C-terminal sorting domain-containing protein" evidence="1">
    <location>
        <begin position="20"/>
        <end position="297"/>
    </location>
</feature>
<evidence type="ECO:0000313" key="4">
    <source>
        <dbReference type="Proteomes" id="UP000239872"/>
    </source>
</evidence>
<dbReference type="OrthoDB" id="9793489at2"/>
<protein>
    <recommendedName>
        <fullName evidence="2">Secretion system C-terminal sorting domain-containing protein</fullName>
    </recommendedName>
</protein>
<evidence type="ECO:0000259" key="2">
    <source>
        <dbReference type="Pfam" id="PF18962"/>
    </source>
</evidence>
<proteinExistence type="predicted"/>
<keyword evidence="1" id="KW-0732">Signal</keyword>
<dbReference type="InterPro" id="IPR038653">
    <property type="entry name" value="Put_CMD_sf"/>
</dbReference>
<reference evidence="3 4" key="1">
    <citation type="submission" date="2018-01" db="EMBL/GenBank/DDBJ databases">
        <title>A novel member of the phylum Bacteroidetes isolated from glacier ice.</title>
        <authorList>
            <person name="Liu Q."/>
            <person name="Xin Y.-H."/>
        </authorList>
    </citation>
    <scope>NUCLEOTIDE SEQUENCE [LARGE SCALE GENOMIC DNA]</scope>
    <source>
        <strain evidence="3 4">RB1R16</strain>
    </source>
</reference>
<feature type="signal peptide" evidence="1">
    <location>
        <begin position="1"/>
        <end position="19"/>
    </location>
</feature>